<evidence type="ECO:0000256" key="1">
    <source>
        <dbReference type="ARBA" id="ARBA00022737"/>
    </source>
</evidence>
<evidence type="ECO:0000313" key="4">
    <source>
        <dbReference type="EMBL" id="KEG37986.1"/>
    </source>
</evidence>
<feature type="compositionally biased region" description="Gly residues" evidence="2">
    <location>
        <begin position="1"/>
        <end position="10"/>
    </location>
</feature>
<dbReference type="Pfam" id="PF25023">
    <property type="entry name" value="TEN_YD-shell"/>
    <property type="match status" value="1"/>
</dbReference>
<dbReference type="EMBL" id="JJMG01000245">
    <property type="protein sequence ID" value="KEG37986.1"/>
    <property type="molecule type" value="Genomic_DNA"/>
</dbReference>
<dbReference type="RefSeq" id="WP_245657454.1">
    <property type="nucleotide sequence ID" value="NZ_KL503830.1"/>
</dbReference>
<dbReference type="NCBIfam" id="TIGR01643">
    <property type="entry name" value="YD_repeat_2x"/>
    <property type="match status" value="3"/>
</dbReference>
<feature type="region of interest" description="Disordered" evidence="2">
    <location>
        <begin position="1"/>
        <end position="23"/>
    </location>
</feature>
<gene>
    <name evidence="4" type="ORF">DJ64_24300</name>
</gene>
<feature type="domain" description="Teneurin-like YD-shell" evidence="3">
    <location>
        <begin position="55"/>
        <end position="169"/>
    </location>
</feature>
<feature type="compositionally biased region" description="Basic and acidic residues" evidence="2">
    <location>
        <begin position="302"/>
        <end position="317"/>
    </location>
</feature>
<dbReference type="InterPro" id="IPR056823">
    <property type="entry name" value="TEN-like_YD-shell"/>
</dbReference>
<keyword evidence="5" id="KW-1185">Reference proteome</keyword>
<proteinExistence type="predicted"/>
<accession>A0ABR4SSF5</accession>
<keyword evidence="1" id="KW-0677">Repeat</keyword>
<feature type="compositionally biased region" description="Basic residues" evidence="2">
    <location>
        <begin position="261"/>
        <end position="277"/>
    </location>
</feature>
<dbReference type="Gene3D" id="2.180.10.10">
    <property type="entry name" value="RHS repeat-associated core"/>
    <property type="match status" value="2"/>
</dbReference>
<evidence type="ECO:0000259" key="3">
    <source>
        <dbReference type="Pfam" id="PF25023"/>
    </source>
</evidence>
<reference evidence="4 5" key="1">
    <citation type="submission" date="2014-04" db="EMBL/GenBank/DDBJ databases">
        <title>Draft genome sequence of the novel Streptomyces griseorubens JSD-1 playing a role in carbon and nitrogen cycle.</title>
        <authorList>
            <consortium name="Shanghai Jiao Tong University"/>
            <person name="Feng H."/>
            <person name="Sun Y."/>
            <person name="Zhi Y."/>
            <person name="Mao L."/>
            <person name="Luo Y."/>
            <person name="Wei X."/>
            <person name="Zhou P."/>
        </authorList>
    </citation>
    <scope>NUCLEOTIDE SEQUENCE [LARGE SCALE GENOMIC DNA]</scope>
    <source>
        <strain evidence="4 5">JSD-1</strain>
    </source>
</reference>
<evidence type="ECO:0000313" key="5">
    <source>
        <dbReference type="Proteomes" id="UP000027632"/>
    </source>
</evidence>
<sequence length="353" mass="39079">MGTGADGTGGNTTTYGWDDRNNPVSQKLPLGATASVSAYQTIAGTDLPSDMTGANGRKDSFTYDTNGNTLSVTTSGTAGATREYTYNDADPTCGGFEGQRCTAKDGNGKATSLTYDDQGNLVKVKPPAPLGETTYTYDALGRVETVKDGRGITTVYAYDTRDRVREVSSTHFTVTYSYDGDGNMRSRTDASGTTKWDYDKLNRESVRTLQNGAQTALAYTPGGDVDFYTDPTGTTDYTWNKAGRHRLRLQQQRQAHQDRPPRRHHPDRHDRRQRPPRTHQDHLGHADLRRSLLQLRQRGQGHHQDPHPHRQHHQLQDHLHLRLLGPPPLRLGSRRGRHAQGLVAVLLGTRPAT</sequence>
<comment type="caution">
    <text evidence="4">The sequence shown here is derived from an EMBL/GenBank/DDBJ whole genome shotgun (WGS) entry which is preliminary data.</text>
</comment>
<dbReference type="Proteomes" id="UP000027632">
    <property type="component" value="Unassembled WGS sequence"/>
</dbReference>
<feature type="region of interest" description="Disordered" evidence="2">
    <location>
        <begin position="248"/>
        <end position="285"/>
    </location>
</feature>
<dbReference type="PANTHER" id="PTHR32305">
    <property type="match status" value="1"/>
</dbReference>
<dbReference type="PANTHER" id="PTHR32305:SF15">
    <property type="entry name" value="PROTEIN RHSA-RELATED"/>
    <property type="match status" value="1"/>
</dbReference>
<dbReference type="InterPro" id="IPR006530">
    <property type="entry name" value="YD"/>
</dbReference>
<dbReference type="InterPro" id="IPR050708">
    <property type="entry name" value="T6SS_VgrG/RHS"/>
</dbReference>
<feature type="region of interest" description="Disordered" evidence="2">
    <location>
        <begin position="297"/>
        <end position="317"/>
    </location>
</feature>
<evidence type="ECO:0000256" key="2">
    <source>
        <dbReference type="SAM" id="MobiDB-lite"/>
    </source>
</evidence>
<name>A0ABR4SSF5_9ACTN</name>
<organism evidence="4 5">
    <name type="scientific">Streptomyces griseorubens</name>
    <dbReference type="NCBI Taxonomy" id="66897"/>
    <lineage>
        <taxon>Bacteria</taxon>
        <taxon>Bacillati</taxon>
        <taxon>Actinomycetota</taxon>
        <taxon>Actinomycetes</taxon>
        <taxon>Kitasatosporales</taxon>
        <taxon>Streptomycetaceae</taxon>
        <taxon>Streptomyces</taxon>
        <taxon>Streptomyces althioticus group</taxon>
    </lineage>
</organism>
<protein>
    <recommendedName>
        <fullName evidence="3">Teneurin-like YD-shell domain-containing protein</fullName>
    </recommendedName>
</protein>